<dbReference type="Gene3D" id="3.40.390.10">
    <property type="entry name" value="Collagenase (Catalytic Domain)"/>
    <property type="match status" value="1"/>
</dbReference>
<keyword evidence="9" id="KW-0812">Transmembrane</keyword>
<dbReference type="PANTHER" id="PTHR11733">
    <property type="entry name" value="ZINC METALLOPROTEASE FAMILY M13 NEPRILYSIN-RELATED"/>
    <property type="match status" value="1"/>
</dbReference>
<evidence type="ECO:0000256" key="1">
    <source>
        <dbReference type="ARBA" id="ARBA00001947"/>
    </source>
</evidence>
<dbReference type="PANTHER" id="PTHR11733:SF167">
    <property type="entry name" value="FI17812P1-RELATED"/>
    <property type="match status" value="1"/>
</dbReference>
<dbReference type="PROSITE" id="PS51885">
    <property type="entry name" value="NEPRILYSIN"/>
    <property type="match status" value="1"/>
</dbReference>
<evidence type="ECO:0000259" key="11">
    <source>
        <dbReference type="Pfam" id="PF05649"/>
    </source>
</evidence>
<dbReference type="InterPro" id="IPR008753">
    <property type="entry name" value="Peptidase_M13_N"/>
</dbReference>
<dbReference type="InterPro" id="IPR018497">
    <property type="entry name" value="Peptidase_M13_C"/>
</dbReference>
<keyword evidence="6" id="KW-0378">Hydrolase</keyword>
<keyword evidence="4" id="KW-0645">Protease</keyword>
<dbReference type="EMBL" id="OU895878">
    <property type="protein sequence ID" value="CAG9801848.1"/>
    <property type="molecule type" value="Genomic_DNA"/>
</dbReference>
<evidence type="ECO:0000256" key="9">
    <source>
        <dbReference type="SAM" id="Phobius"/>
    </source>
</evidence>
<evidence type="ECO:0000256" key="3">
    <source>
        <dbReference type="ARBA" id="ARBA00007357"/>
    </source>
</evidence>
<keyword evidence="13" id="KW-1185">Reference proteome</keyword>
<feature type="domain" description="Peptidase M13 C-terminal" evidence="10">
    <location>
        <begin position="584"/>
        <end position="789"/>
    </location>
</feature>
<reference evidence="12" key="1">
    <citation type="submission" date="2022-01" db="EMBL/GenBank/DDBJ databases">
        <authorList>
            <person name="King R."/>
        </authorList>
    </citation>
    <scope>NUCLEOTIDE SEQUENCE</scope>
</reference>
<dbReference type="GO" id="GO:0016485">
    <property type="term" value="P:protein processing"/>
    <property type="evidence" value="ECO:0007669"/>
    <property type="project" value="TreeGrafter"/>
</dbReference>
<dbReference type="InterPro" id="IPR024079">
    <property type="entry name" value="MetalloPept_cat_dom_sf"/>
</dbReference>
<dbReference type="Gene3D" id="1.10.1380.10">
    <property type="entry name" value="Neutral endopeptidase , domain2"/>
    <property type="match status" value="1"/>
</dbReference>
<accession>A0A9N9WQG1</accession>
<dbReference type="Proteomes" id="UP001153620">
    <property type="component" value="Chromosome 2"/>
</dbReference>
<evidence type="ECO:0000256" key="7">
    <source>
        <dbReference type="ARBA" id="ARBA00022833"/>
    </source>
</evidence>
<proteinExistence type="inferred from homology"/>
<keyword evidence="9" id="KW-0472">Membrane</keyword>
<dbReference type="GO" id="GO:0004222">
    <property type="term" value="F:metalloendopeptidase activity"/>
    <property type="evidence" value="ECO:0007669"/>
    <property type="project" value="InterPro"/>
</dbReference>
<feature type="domain" description="Peptidase M13 N-terminal" evidence="11">
    <location>
        <begin position="127"/>
        <end position="525"/>
    </location>
</feature>
<keyword evidence="8" id="KW-0482">Metalloprotease</keyword>
<name>A0A9N9WQG1_9DIPT</name>
<evidence type="ECO:0000256" key="2">
    <source>
        <dbReference type="ARBA" id="ARBA00004401"/>
    </source>
</evidence>
<dbReference type="OrthoDB" id="6475849at2759"/>
<feature type="transmembrane region" description="Helical" evidence="9">
    <location>
        <begin position="63"/>
        <end position="83"/>
    </location>
</feature>
<keyword evidence="5" id="KW-0479">Metal-binding</keyword>
<dbReference type="PRINTS" id="PR00786">
    <property type="entry name" value="NEPRILYSIN"/>
</dbReference>
<evidence type="ECO:0000313" key="13">
    <source>
        <dbReference type="Proteomes" id="UP001153620"/>
    </source>
</evidence>
<comment type="subcellular location">
    <subcellularLocation>
        <location evidence="2">Cell membrane</location>
        <topology evidence="2">Single-pass type II membrane protein</topology>
    </subcellularLocation>
</comment>
<evidence type="ECO:0000256" key="8">
    <source>
        <dbReference type="ARBA" id="ARBA00023049"/>
    </source>
</evidence>
<evidence type="ECO:0000256" key="4">
    <source>
        <dbReference type="ARBA" id="ARBA00022670"/>
    </source>
</evidence>
<dbReference type="GO" id="GO:0005886">
    <property type="term" value="C:plasma membrane"/>
    <property type="evidence" value="ECO:0007669"/>
    <property type="project" value="UniProtKB-SubCell"/>
</dbReference>
<dbReference type="InterPro" id="IPR000718">
    <property type="entry name" value="Peptidase_M13"/>
</dbReference>
<dbReference type="Pfam" id="PF01431">
    <property type="entry name" value="Peptidase_M13"/>
    <property type="match status" value="1"/>
</dbReference>
<keyword evidence="7" id="KW-0862">Zinc</keyword>
<evidence type="ECO:0000313" key="12">
    <source>
        <dbReference type="EMBL" id="CAG9801848.1"/>
    </source>
</evidence>
<dbReference type="GO" id="GO:0046872">
    <property type="term" value="F:metal ion binding"/>
    <property type="evidence" value="ECO:0007669"/>
    <property type="project" value="UniProtKB-KW"/>
</dbReference>
<reference evidence="12" key="2">
    <citation type="submission" date="2022-10" db="EMBL/GenBank/DDBJ databases">
        <authorList>
            <consortium name="ENA_rothamsted_submissions"/>
            <consortium name="culmorum"/>
            <person name="King R."/>
        </authorList>
    </citation>
    <scope>NUCLEOTIDE SEQUENCE</scope>
</reference>
<evidence type="ECO:0008006" key="14">
    <source>
        <dbReference type="Google" id="ProtNLM"/>
    </source>
</evidence>
<comment type="similarity">
    <text evidence="3">Belongs to the peptidase M13 family.</text>
</comment>
<gene>
    <name evidence="12" type="ORF">CHIRRI_LOCUS4768</name>
</gene>
<comment type="cofactor">
    <cofactor evidence="1">
        <name>Zn(2+)</name>
        <dbReference type="ChEBI" id="CHEBI:29105"/>
    </cofactor>
</comment>
<evidence type="ECO:0000259" key="10">
    <source>
        <dbReference type="Pfam" id="PF01431"/>
    </source>
</evidence>
<protein>
    <recommendedName>
        <fullName evidence="14">Endothelin-converting enzyme 1</fullName>
    </recommendedName>
</protein>
<dbReference type="SUPFAM" id="SSF55486">
    <property type="entry name" value="Metalloproteases ('zincins'), catalytic domain"/>
    <property type="match status" value="1"/>
</dbReference>
<keyword evidence="9" id="KW-1133">Transmembrane helix</keyword>
<dbReference type="CDD" id="cd08662">
    <property type="entry name" value="M13"/>
    <property type="match status" value="1"/>
</dbReference>
<dbReference type="AlphaFoldDB" id="A0A9N9WQG1"/>
<evidence type="ECO:0000256" key="6">
    <source>
        <dbReference type="ARBA" id="ARBA00022801"/>
    </source>
</evidence>
<evidence type="ECO:0000256" key="5">
    <source>
        <dbReference type="ARBA" id="ARBA00022723"/>
    </source>
</evidence>
<organism evidence="12 13">
    <name type="scientific">Chironomus riparius</name>
    <dbReference type="NCBI Taxonomy" id="315576"/>
    <lineage>
        <taxon>Eukaryota</taxon>
        <taxon>Metazoa</taxon>
        <taxon>Ecdysozoa</taxon>
        <taxon>Arthropoda</taxon>
        <taxon>Hexapoda</taxon>
        <taxon>Insecta</taxon>
        <taxon>Pterygota</taxon>
        <taxon>Neoptera</taxon>
        <taxon>Endopterygota</taxon>
        <taxon>Diptera</taxon>
        <taxon>Nematocera</taxon>
        <taxon>Chironomoidea</taxon>
        <taxon>Chironomidae</taxon>
        <taxon>Chironominae</taxon>
        <taxon>Chironomus</taxon>
    </lineage>
</organism>
<sequence>MDKVYQKLTMTRYKQQTDFPDEDASSIGSIHLNVRTSPNMHIRFANRGSFSSLWHRRSRLEKYLLIIALVLSILCAMLVIVSLKEAETKTRILHVKQHPYMEMPCLEKQCVFAASDILKSIDDKVDPCDDFYAYACNQWIRNNPIPDGKSMWGTFGKLEQQNQLVVKNVLEKNETYFKSTAEKKAKKYFESCLDVDETMEKLGAKPMQKLLKDIGGWSVTDPNFSIEKWTLQKVLQKLHNTYNMGGLFGWAVGEDDRNSSRHIIQIDQGGLTLPTRDNYINRTAQHEKILVAYLDYMTKISMLLGAKNESTAKKQMQDIIDLETRIAEITVPNEERRDEESLYNLMTLTELQEKAPFINWQNHFEDAFRLVNRKISEKEKVVVYAPKFLKDLTPLIENYTKTDEGKTTLHNYLVWQTVRNFAACLSKAFRDAYKNLRKALIGSDGGEEPWRYCVTDTNNVLGFAIGAMFVREVFHGDSKPQAEEMIDEIRTAFKENLKSLNWMDPETRTLAEEKADAISDMIGFPDYILDPKQLDEKYKDLEIDTKQYFDNNLKINTYNLKKNLERLDQPVNKTRWSMSPPTVNAYYTPTKNQVVFPAGILQTPFYDAANPKSLNYGAIGVVVGHEITHAFDDQGREYDKYGNLHQWWNDKTIKKFKDRTDCFVKQYGNYKINDKNLNGKQTLGENIADNGGLKSAYHAFLSSKKNLRPSDLHPLPGLNMTHEQLFFISFAQVWCSAITDETISLQIEKDPHSPPNFRVVGSLSNLPEFAETFNCPIGSPMNPSQKCEVW</sequence>
<dbReference type="InterPro" id="IPR042089">
    <property type="entry name" value="Peptidase_M13_dom_2"/>
</dbReference>
<dbReference type="Pfam" id="PF05649">
    <property type="entry name" value="Peptidase_M13_N"/>
    <property type="match status" value="1"/>
</dbReference>